<dbReference type="Gene3D" id="1.10.510.10">
    <property type="entry name" value="Transferase(Phosphotransferase) domain 1"/>
    <property type="match status" value="2"/>
</dbReference>
<keyword evidence="5 12" id="KW-0418">Kinase</keyword>
<proteinExistence type="predicted"/>
<dbReference type="InterPro" id="IPR051334">
    <property type="entry name" value="SRPK"/>
</dbReference>
<dbReference type="InterPro" id="IPR011009">
    <property type="entry name" value="Kinase-like_dom_sf"/>
</dbReference>
<keyword evidence="6" id="KW-0067">ATP-binding</keyword>
<evidence type="ECO:0000256" key="10">
    <source>
        <dbReference type="SAM" id="SignalP"/>
    </source>
</evidence>
<accession>A0AAD4KFH8</accession>
<dbReference type="Proteomes" id="UP001201262">
    <property type="component" value="Unassembled WGS sequence"/>
</dbReference>
<evidence type="ECO:0000256" key="4">
    <source>
        <dbReference type="ARBA" id="ARBA00022741"/>
    </source>
</evidence>
<feature type="domain" description="Protein kinase" evidence="11">
    <location>
        <begin position="1"/>
        <end position="336"/>
    </location>
</feature>
<dbReference type="PANTHER" id="PTHR47634:SF9">
    <property type="entry name" value="PROTEIN KINASE DOMAIN-CONTAINING PROTEIN-RELATED"/>
    <property type="match status" value="1"/>
</dbReference>
<evidence type="ECO:0000256" key="8">
    <source>
        <dbReference type="ARBA" id="ARBA00048679"/>
    </source>
</evidence>
<dbReference type="SMART" id="SM00220">
    <property type="entry name" value="S_TKc"/>
    <property type="match status" value="1"/>
</dbReference>
<name>A0AAD4KFH8_9EURO</name>
<evidence type="ECO:0000259" key="11">
    <source>
        <dbReference type="PROSITE" id="PS50011"/>
    </source>
</evidence>
<gene>
    <name evidence="12" type="ORF">BGW36DRAFT_420206</name>
</gene>
<dbReference type="GO" id="GO:0050684">
    <property type="term" value="P:regulation of mRNA processing"/>
    <property type="evidence" value="ECO:0007669"/>
    <property type="project" value="TreeGrafter"/>
</dbReference>
<comment type="catalytic activity">
    <reaction evidence="8">
        <text>L-seryl-[protein] + ATP = O-phospho-L-seryl-[protein] + ADP + H(+)</text>
        <dbReference type="Rhea" id="RHEA:17989"/>
        <dbReference type="Rhea" id="RHEA-COMP:9863"/>
        <dbReference type="Rhea" id="RHEA-COMP:11604"/>
        <dbReference type="ChEBI" id="CHEBI:15378"/>
        <dbReference type="ChEBI" id="CHEBI:29999"/>
        <dbReference type="ChEBI" id="CHEBI:30616"/>
        <dbReference type="ChEBI" id="CHEBI:83421"/>
        <dbReference type="ChEBI" id="CHEBI:456216"/>
        <dbReference type="EC" id="2.7.11.1"/>
    </reaction>
</comment>
<dbReference type="GeneID" id="70249780"/>
<dbReference type="SUPFAM" id="SSF56112">
    <property type="entry name" value="Protein kinase-like (PK-like)"/>
    <property type="match status" value="1"/>
</dbReference>
<sequence length="336" mass="39518">MIGVLQLFNHLTCLISSLPLLRRRWTPLNQEIKEETIPDYYATRYYPTQIGETFKNRYQVVRKLGFGASSTVWLKRMGEVSQKHSGHKYVRPLLDSFDMDGPEDKHRCLMYPPFWESLLAILFRNLILRLHIPVFVVVLHRLFLVLDYLHTGCKIIHTNIKTDNIMFGIADDSVFSDFEENELQNTCPRKELDRRTIYISRKLGMSKKLGAPALCDFGSAVLVPWTYSVDIWNVRYMIWNIFEGGFLFKGQDPEFQTYWSRARLAEMIRLLGPQPPDLLARGNLTRKFFSVEGNFYVRIPVQEYTPLEERRTTFEGQETEQFRRLEPRERSSAKES</sequence>
<evidence type="ECO:0000256" key="5">
    <source>
        <dbReference type="ARBA" id="ARBA00022777"/>
    </source>
</evidence>
<keyword evidence="3" id="KW-0808">Transferase</keyword>
<dbReference type="AlphaFoldDB" id="A0AAD4KFH8"/>
<keyword evidence="13" id="KW-1185">Reference proteome</keyword>
<dbReference type="RefSeq" id="XP_046066943.1">
    <property type="nucleotide sequence ID" value="XM_046219493.1"/>
</dbReference>
<evidence type="ECO:0000256" key="1">
    <source>
        <dbReference type="ARBA" id="ARBA00012513"/>
    </source>
</evidence>
<feature type="signal peptide" evidence="10">
    <location>
        <begin position="1"/>
        <end position="17"/>
    </location>
</feature>
<dbReference type="GO" id="GO:0005634">
    <property type="term" value="C:nucleus"/>
    <property type="evidence" value="ECO:0007669"/>
    <property type="project" value="TreeGrafter"/>
</dbReference>
<organism evidence="12 13">
    <name type="scientific">Talaromyces proteolyticus</name>
    <dbReference type="NCBI Taxonomy" id="1131652"/>
    <lineage>
        <taxon>Eukaryota</taxon>
        <taxon>Fungi</taxon>
        <taxon>Dikarya</taxon>
        <taxon>Ascomycota</taxon>
        <taxon>Pezizomycotina</taxon>
        <taxon>Eurotiomycetes</taxon>
        <taxon>Eurotiomycetidae</taxon>
        <taxon>Eurotiales</taxon>
        <taxon>Trichocomaceae</taxon>
        <taxon>Talaromyces</taxon>
        <taxon>Talaromyces sect. Bacilispori</taxon>
    </lineage>
</organism>
<dbReference type="PROSITE" id="PS50011">
    <property type="entry name" value="PROTEIN_KINASE_DOM"/>
    <property type="match status" value="1"/>
</dbReference>
<evidence type="ECO:0000256" key="6">
    <source>
        <dbReference type="ARBA" id="ARBA00022840"/>
    </source>
</evidence>
<keyword evidence="10" id="KW-0732">Signal</keyword>
<evidence type="ECO:0000256" key="7">
    <source>
        <dbReference type="ARBA" id="ARBA00047899"/>
    </source>
</evidence>
<dbReference type="Gene3D" id="3.30.200.20">
    <property type="entry name" value="Phosphorylase Kinase, domain 1"/>
    <property type="match status" value="2"/>
</dbReference>
<protein>
    <recommendedName>
        <fullName evidence="1">non-specific serine/threonine protein kinase</fullName>
        <ecNumber evidence="1">2.7.11.1</ecNumber>
    </recommendedName>
</protein>
<dbReference type="GO" id="GO:0004674">
    <property type="term" value="F:protein serine/threonine kinase activity"/>
    <property type="evidence" value="ECO:0007669"/>
    <property type="project" value="UniProtKB-KW"/>
</dbReference>
<dbReference type="InterPro" id="IPR000719">
    <property type="entry name" value="Prot_kinase_dom"/>
</dbReference>
<keyword evidence="2" id="KW-0723">Serine/threonine-protein kinase</keyword>
<feature type="chain" id="PRO_5041897199" description="non-specific serine/threonine protein kinase" evidence="10">
    <location>
        <begin position="18"/>
        <end position="336"/>
    </location>
</feature>
<dbReference type="GO" id="GO:0005524">
    <property type="term" value="F:ATP binding"/>
    <property type="evidence" value="ECO:0007669"/>
    <property type="project" value="UniProtKB-KW"/>
</dbReference>
<comment type="caution">
    <text evidence="12">The sequence shown here is derived from an EMBL/GenBank/DDBJ whole genome shotgun (WGS) entry which is preliminary data.</text>
</comment>
<evidence type="ECO:0000256" key="9">
    <source>
        <dbReference type="SAM" id="MobiDB-lite"/>
    </source>
</evidence>
<feature type="compositionally biased region" description="Basic and acidic residues" evidence="9">
    <location>
        <begin position="320"/>
        <end position="336"/>
    </location>
</feature>
<dbReference type="EMBL" id="JAJTJA010000013">
    <property type="protein sequence ID" value="KAH8690747.1"/>
    <property type="molecule type" value="Genomic_DNA"/>
</dbReference>
<feature type="region of interest" description="Disordered" evidence="9">
    <location>
        <begin position="310"/>
        <end position="336"/>
    </location>
</feature>
<dbReference type="EC" id="2.7.11.1" evidence="1"/>
<dbReference type="PANTHER" id="PTHR47634">
    <property type="entry name" value="PROTEIN KINASE DOMAIN-CONTAINING PROTEIN-RELATED"/>
    <property type="match status" value="1"/>
</dbReference>
<comment type="catalytic activity">
    <reaction evidence="7">
        <text>L-threonyl-[protein] + ATP = O-phospho-L-threonyl-[protein] + ADP + H(+)</text>
        <dbReference type="Rhea" id="RHEA:46608"/>
        <dbReference type="Rhea" id="RHEA-COMP:11060"/>
        <dbReference type="Rhea" id="RHEA-COMP:11605"/>
        <dbReference type="ChEBI" id="CHEBI:15378"/>
        <dbReference type="ChEBI" id="CHEBI:30013"/>
        <dbReference type="ChEBI" id="CHEBI:30616"/>
        <dbReference type="ChEBI" id="CHEBI:61977"/>
        <dbReference type="ChEBI" id="CHEBI:456216"/>
        <dbReference type="EC" id="2.7.11.1"/>
    </reaction>
</comment>
<dbReference type="GO" id="GO:0005737">
    <property type="term" value="C:cytoplasm"/>
    <property type="evidence" value="ECO:0007669"/>
    <property type="project" value="TreeGrafter"/>
</dbReference>
<evidence type="ECO:0000313" key="12">
    <source>
        <dbReference type="EMBL" id="KAH8690747.1"/>
    </source>
</evidence>
<evidence type="ECO:0000256" key="3">
    <source>
        <dbReference type="ARBA" id="ARBA00022679"/>
    </source>
</evidence>
<evidence type="ECO:0000313" key="13">
    <source>
        <dbReference type="Proteomes" id="UP001201262"/>
    </source>
</evidence>
<keyword evidence="4" id="KW-0547">Nucleotide-binding</keyword>
<evidence type="ECO:0000256" key="2">
    <source>
        <dbReference type="ARBA" id="ARBA00022527"/>
    </source>
</evidence>
<dbReference type="GO" id="GO:0000245">
    <property type="term" value="P:spliceosomal complex assembly"/>
    <property type="evidence" value="ECO:0007669"/>
    <property type="project" value="TreeGrafter"/>
</dbReference>
<reference evidence="12" key="1">
    <citation type="submission" date="2021-12" db="EMBL/GenBank/DDBJ databases">
        <title>Convergent genome expansion in fungi linked to evolution of root-endophyte symbiosis.</title>
        <authorList>
            <consortium name="DOE Joint Genome Institute"/>
            <person name="Ke Y.-H."/>
            <person name="Bonito G."/>
            <person name="Liao H.-L."/>
            <person name="Looney B."/>
            <person name="Rojas-Flechas A."/>
            <person name="Nash J."/>
            <person name="Hameed K."/>
            <person name="Schadt C."/>
            <person name="Martin F."/>
            <person name="Crous P.W."/>
            <person name="Miettinen O."/>
            <person name="Magnuson J.K."/>
            <person name="Labbe J."/>
            <person name="Jacobson D."/>
            <person name="Doktycz M.J."/>
            <person name="Veneault-Fourrey C."/>
            <person name="Kuo A."/>
            <person name="Mondo S."/>
            <person name="Calhoun S."/>
            <person name="Riley R."/>
            <person name="Ohm R."/>
            <person name="LaButti K."/>
            <person name="Andreopoulos B."/>
            <person name="Pangilinan J."/>
            <person name="Nolan M."/>
            <person name="Tritt A."/>
            <person name="Clum A."/>
            <person name="Lipzen A."/>
            <person name="Daum C."/>
            <person name="Barry K."/>
            <person name="Grigoriev I.V."/>
            <person name="Vilgalys R."/>
        </authorList>
    </citation>
    <scope>NUCLEOTIDE SEQUENCE</scope>
    <source>
        <strain evidence="12">PMI_201</strain>
    </source>
</reference>